<keyword evidence="7" id="KW-0067">ATP-binding</keyword>
<reference evidence="11" key="1">
    <citation type="journal article" date="2020" name="J. Eukaryot. Microbiol.">
        <title>De novo Sequencing, Assembly and Annotation of the Transcriptome for the Free-Living Testate Amoeba Arcella intermedia.</title>
        <authorList>
            <person name="Ribeiro G.M."/>
            <person name="Porfirio-Sousa A.L."/>
            <person name="Maurer-Alcala X.X."/>
            <person name="Katz L.A."/>
            <person name="Lahr D.J.G."/>
        </authorList>
    </citation>
    <scope>NUCLEOTIDE SEQUENCE</scope>
</reference>
<dbReference type="Gene3D" id="1.10.510.10">
    <property type="entry name" value="Transferase(Phosphotransferase) domain 1"/>
    <property type="match status" value="2"/>
</dbReference>
<sequence length="361" mass="41016">MGEGAFGKVFLAREKKTKKYVAIKQIDKALAKHQGKDQHIKTEKTILTSHNSPFILRAVRAFQERPFAYLCLEFCPGGDIRTLLKAQDYLEEPIAKLYFAEMIMAVHELHLLGYIHRDLKPENFLIDKIGHIKLADFGLSKSKFLVGKVGSAPSSKSSSPQRAKSPLGENIPKTLQKFEVPKITPNTFWTVFKYAGDSVKPKEPKPVPVLRTLHKSELRKELGHSIVGSAEFMSPEVISGRMEGGSYYNVDCDWWSLGCVFFEMLAGSPPFTGDTPEELFTHIERWREFVPSMLEEIQTTFDLTPECISLLSGLLCDVSKRLGQDIDKLKNHPFFKGIDFSHLREIEFPFIPRQYPPELII</sequence>
<keyword evidence="4" id="KW-0808">Transferase</keyword>
<dbReference type="PANTHER" id="PTHR24356:SF417">
    <property type="entry name" value="CELL CYCLE PROTEIN KINASE DBF2-RELATED"/>
    <property type="match status" value="1"/>
</dbReference>
<evidence type="ECO:0000256" key="3">
    <source>
        <dbReference type="ARBA" id="ARBA00022553"/>
    </source>
</evidence>
<dbReference type="InterPro" id="IPR008271">
    <property type="entry name" value="Ser/Thr_kinase_AS"/>
</dbReference>
<dbReference type="Pfam" id="PF00069">
    <property type="entry name" value="Pkinase"/>
    <property type="match status" value="2"/>
</dbReference>
<feature type="domain" description="Protein kinase" evidence="10">
    <location>
        <begin position="1"/>
        <end position="335"/>
    </location>
</feature>
<comment type="catalytic activity">
    <reaction evidence="8">
        <text>L-threonyl-[protein] + ATP = O-phospho-L-threonyl-[protein] + ADP + H(+)</text>
        <dbReference type="Rhea" id="RHEA:46608"/>
        <dbReference type="Rhea" id="RHEA-COMP:11060"/>
        <dbReference type="Rhea" id="RHEA-COMP:11605"/>
        <dbReference type="ChEBI" id="CHEBI:15378"/>
        <dbReference type="ChEBI" id="CHEBI:30013"/>
        <dbReference type="ChEBI" id="CHEBI:30616"/>
        <dbReference type="ChEBI" id="CHEBI:61977"/>
        <dbReference type="ChEBI" id="CHEBI:456216"/>
        <dbReference type="EC" id="2.7.11.1"/>
    </reaction>
</comment>
<protein>
    <recommendedName>
        <fullName evidence="1">non-specific serine/threonine protein kinase</fullName>
        <ecNumber evidence="1">2.7.11.1</ecNumber>
    </recommendedName>
</protein>
<comment type="catalytic activity">
    <reaction evidence="9">
        <text>L-seryl-[protein] + ATP = O-phospho-L-seryl-[protein] + ADP + H(+)</text>
        <dbReference type="Rhea" id="RHEA:17989"/>
        <dbReference type="Rhea" id="RHEA-COMP:9863"/>
        <dbReference type="Rhea" id="RHEA-COMP:11604"/>
        <dbReference type="ChEBI" id="CHEBI:15378"/>
        <dbReference type="ChEBI" id="CHEBI:29999"/>
        <dbReference type="ChEBI" id="CHEBI:30616"/>
        <dbReference type="ChEBI" id="CHEBI:83421"/>
        <dbReference type="ChEBI" id="CHEBI:456216"/>
        <dbReference type="EC" id="2.7.11.1"/>
    </reaction>
</comment>
<accession>A0A6B2L7K7</accession>
<dbReference type="Gene3D" id="3.30.200.20">
    <property type="entry name" value="Phosphorylase Kinase, domain 1"/>
    <property type="match status" value="1"/>
</dbReference>
<dbReference type="EMBL" id="GIBP01003962">
    <property type="protein sequence ID" value="NDV32931.1"/>
    <property type="molecule type" value="Transcribed_RNA"/>
</dbReference>
<dbReference type="GO" id="GO:0004674">
    <property type="term" value="F:protein serine/threonine kinase activity"/>
    <property type="evidence" value="ECO:0007669"/>
    <property type="project" value="UniProtKB-KW"/>
</dbReference>
<dbReference type="PROSITE" id="PS50011">
    <property type="entry name" value="PROTEIN_KINASE_DOM"/>
    <property type="match status" value="1"/>
</dbReference>
<organism evidence="11">
    <name type="scientific">Arcella intermedia</name>
    <dbReference type="NCBI Taxonomy" id="1963864"/>
    <lineage>
        <taxon>Eukaryota</taxon>
        <taxon>Amoebozoa</taxon>
        <taxon>Tubulinea</taxon>
        <taxon>Elardia</taxon>
        <taxon>Arcellinida</taxon>
        <taxon>Sphaerothecina</taxon>
        <taxon>Arcellidae</taxon>
        <taxon>Arcella</taxon>
    </lineage>
</organism>
<dbReference type="EC" id="2.7.11.1" evidence="1"/>
<dbReference type="InterPro" id="IPR000719">
    <property type="entry name" value="Prot_kinase_dom"/>
</dbReference>
<name>A0A6B2L7K7_9EUKA</name>
<dbReference type="SUPFAM" id="SSF56112">
    <property type="entry name" value="Protein kinase-like (PK-like)"/>
    <property type="match status" value="1"/>
</dbReference>
<dbReference type="PANTHER" id="PTHR24356">
    <property type="entry name" value="SERINE/THREONINE-PROTEIN KINASE"/>
    <property type="match status" value="1"/>
</dbReference>
<keyword evidence="3" id="KW-0597">Phosphoprotein</keyword>
<dbReference type="PROSITE" id="PS00108">
    <property type="entry name" value="PROTEIN_KINASE_ST"/>
    <property type="match status" value="1"/>
</dbReference>
<dbReference type="GO" id="GO:0005524">
    <property type="term" value="F:ATP binding"/>
    <property type="evidence" value="ECO:0007669"/>
    <property type="project" value="UniProtKB-KW"/>
</dbReference>
<evidence type="ECO:0000256" key="9">
    <source>
        <dbReference type="ARBA" id="ARBA00048679"/>
    </source>
</evidence>
<evidence type="ECO:0000256" key="1">
    <source>
        <dbReference type="ARBA" id="ARBA00012513"/>
    </source>
</evidence>
<dbReference type="SMART" id="SM00220">
    <property type="entry name" value="S_TKc"/>
    <property type="match status" value="1"/>
</dbReference>
<evidence type="ECO:0000256" key="4">
    <source>
        <dbReference type="ARBA" id="ARBA00022679"/>
    </source>
</evidence>
<evidence type="ECO:0000256" key="7">
    <source>
        <dbReference type="ARBA" id="ARBA00022840"/>
    </source>
</evidence>
<evidence type="ECO:0000256" key="8">
    <source>
        <dbReference type="ARBA" id="ARBA00047899"/>
    </source>
</evidence>
<evidence type="ECO:0000313" key="11">
    <source>
        <dbReference type="EMBL" id="NDV32931.1"/>
    </source>
</evidence>
<proteinExistence type="predicted"/>
<dbReference type="GO" id="GO:0035556">
    <property type="term" value="P:intracellular signal transduction"/>
    <property type="evidence" value="ECO:0007669"/>
    <property type="project" value="TreeGrafter"/>
</dbReference>
<evidence type="ECO:0000256" key="5">
    <source>
        <dbReference type="ARBA" id="ARBA00022741"/>
    </source>
</evidence>
<keyword evidence="5" id="KW-0547">Nucleotide-binding</keyword>
<keyword evidence="2" id="KW-0723">Serine/threonine-protein kinase</keyword>
<evidence type="ECO:0000256" key="6">
    <source>
        <dbReference type="ARBA" id="ARBA00022777"/>
    </source>
</evidence>
<dbReference type="AlphaFoldDB" id="A0A6B2L7K7"/>
<dbReference type="InterPro" id="IPR011009">
    <property type="entry name" value="Kinase-like_dom_sf"/>
</dbReference>
<evidence type="ECO:0000259" key="10">
    <source>
        <dbReference type="PROSITE" id="PS50011"/>
    </source>
</evidence>
<keyword evidence="6" id="KW-0418">Kinase</keyword>
<dbReference type="InterPro" id="IPR050236">
    <property type="entry name" value="Ser_Thr_kinase_AGC"/>
</dbReference>
<evidence type="ECO:0000256" key="2">
    <source>
        <dbReference type="ARBA" id="ARBA00022527"/>
    </source>
</evidence>